<dbReference type="AlphaFoldDB" id="U6KJM3"/>
<feature type="region of interest" description="Disordered" evidence="2">
    <location>
        <begin position="1"/>
        <end position="60"/>
    </location>
</feature>
<dbReference type="PROSITE" id="PS50158">
    <property type="entry name" value="ZF_CCHC"/>
    <property type="match status" value="2"/>
</dbReference>
<dbReference type="SUPFAM" id="SSF57756">
    <property type="entry name" value="Retrovirus zinc finger-like domains"/>
    <property type="match status" value="1"/>
</dbReference>
<protein>
    <recommendedName>
        <fullName evidence="3">CCHC-type domain-containing protein</fullName>
    </recommendedName>
</protein>
<dbReference type="InterPro" id="IPR051714">
    <property type="entry name" value="Znf_CCHC_NABP"/>
</dbReference>
<dbReference type="VEuPathDB" id="ToxoDB:EMH_0028260"/>
<keyword evidence="1" id="KW-0863">Zinc-finger</keyword>
<feature type="domain" description="CCHC-type" evidence="3">
    <location>
        <begin position="356"/>
        <end position="371"/>
    </location>
</feature>
<keyword evidence="1" id="KW-0862">Zinc</keyword>
<feature type="compositionally biased region" description="Low complexity" evidence="2">
    <location>
        <begin position="1"/>
        <end position="17"/>
    </location>
</feature>
<dbReference type="InterPro" id="IPR036875">
    <property type="entry name" value="Znf_CCHC_sf"/>
</dbReference>
<keyword evidence="5" id="KW-1185">Reference proteome</keyword>
<organism evidence="4 5">
    <name type="scientific">Eimeria mitis</name>
    <dbReference type="NCBI Taxonomy" id="44415"/>
    <lineage>
        <taxon>Eukaryota</taxon>
        <taxon>Sar</taxon>
        <taxon>Alveolata</taxon>
        <taxon>Apicomplexa</taxon>
        <taxon>Conoidasida</taxon>
        <taxon>Coccidia</taxon>
        <taxon>Eucoccidiorida</taxon>
        <taxon>Eimeriorina</taxon>
        <taxon>Eimeriidae</taxon>
        <taxon>Eimeria</taxon>
    </lineage>
</organism>
<dbReference type="InterPro" id="IPR001878">
    <property type="entry name" value="Znf_CCHC"/>
</dbReference>
<reference evidence="4" key="1">
    <citation type="submission" date="2013-10" db="EMBL/GenBank/DDBJ databases">
        <title>Genomic analysis of the causative agents of coccidiosis in chickens.</title>
        <authorList>
            <person name="Reid A.J."/>
            <person name="Blake D."/>
            <person name="Billington K."/>
            <person name="Browne H."/>
            <person name="Dunn M."/>
            <person name="Hung S."/>
            <person name="Kawahara F."/>
            <person name="Miranda-Saavedra D."/>
            <person name="Mourier T."/>
            <person name="Nagra H."/>
            <person name="Otto T.D."/>
            <person name="Rawlings N."/>
            <person name="Sanchez A."/>
            <person name="Sanders M."/>
            <person name="Subramaniam C."/>
            <person name="Tay Y."/>
            <person name="Dear P."/>
            <person name="Doerig C."/>
            <person name="Gruber A."/>
            <person name="Parkinson J."/>
            <person name="Shirley M."/>
            <person name="Wan K.L."/>
            <person name="Berriman M."/>
            <person name="Tomley F."/>
            <person name="Pain A."/>
        </authorList>
    </citation>
    <scope>NUCLEOTIDE SEQUENCE [LARGE SCALE GENOMIC DNA]</scope>
    <source>
        <strain evidence="4">Houghton</strain>
    </source>
</reference>
<dbReference type="PANTHER" id="PTHR23002">
    <property type="entry name" value="ZINC FINGER CCHC DOMAIN CONTAINING PROTEIN"/>
    <property type="match status" value="1"/>
</dbReference>
<dbReference type="RefSeq" id="XP_037877942.1">
    <property type="nucleotide sequence ID" value="XM_038022088.1"/>
</dbReference>
<feature type="compositionally biased region" description="Polar residues" evidence="2">
    <location>
        <begin position="329"/>
        <end position="340"/>
    </location>
</feature>
<dbReference type="SMART" id="SM00343">
    <property type="entry name" value="ZnF_C2HC"/>
    <property type="match status" value="2"/>
</dbReference>
<evidence type="ECO:0000256" key="2">
    <source>
        <dbReference type="SAM" id="MobiDB-lite"/>
    </source>
</evidence>
<evidence type="ECO:0000259" key="3">
    <source>
        <dbReference type="PROSITE" id="PS50158"/>
    </source>
</evidence>
<dbReference type="Gene3D" id="4.10.60.10">
    <property type="entry name" value="Zinc finger, CCHC-type"/>
    <property type="match status" value="1"/>
</dbReference>
<dbReference type="GO" id="GO:0003676">
    <property type="term" value="F:nucleic acid binding"/>
    <property type="evidence" value="ECO:0007669"/>
    <property type="project" value="InterPro"/>
</dbReference>
<dbReference type="Proteomes" id="UP000030744">
    <property type="component" value="Unassembled WGS sequence"/>
</dbReference>
<evidence type="ECO:0000256" key="1">
    <source>
        <dbReference type="PROSITE-ProRule" id="PRU00047"/>
    </source>
</evidence>
<keyword evidence="1" id="KW-0479">Metal-binding</keyword>
<evidence type="ECO:0000313" key="4">
    <source>
        <dbReference type="EMBL" id="CDJ35653.1"/>
    </source>
</evidence>
<feature type="compositionally biased region" description="Basic and acidic residues" evidence="2">
    <location>
        <begin position="18"/>
        <end position="30"/>
    </location>
</feature>
<dbReference type="EMBL" id="HG731920">
    <property type="protein sequence ID" value="CDJ35653.1"/>
    <property type="molecule type" value="Genomic_DNA"/>
</dbReference>
<sequence>MAGQKKISTKISKATISESRKPKSRKEAPAKRKNSNLVESKETNDEGTGIMSSDSEPVANNNFMESKETNVERAGIMSSNSEPVTDWKMELATFFRQMRDEGRAITEGILMKNREGAGEGVRNQRESVADQIFRTKMAATEDGADMRTFLSLAEQEFREMKIAEDQWGLLVRKYLTGRAVKQWDYVYRSGIDMTDWPLVRKRLCERFRVLPRDSMILQMRDNVWKGDYNEYSNAFSDIVIMGEELPEDDLFMFYLAGLPENIGDKLTKHGKREFPTWHEAATALREYVVPMNTWRSKRKRTVREMQGVERPQATEDSSSKADGERNTNKNEGTNSVTRRPTPTVRVAAEGERDVIRCFECTGRGHMGRDCPLCNGVVRRRGETCSKCGGKDHYARDCATTRRILVGNQRVNTVMNSESKEGVNRSNEKA</sequence>
<dbReference type="GeneID" id="60403902"/>
<feature type="domain" description="CCHC-type" evidence="3">
    <location>
        <begin position="384"/>
        <end position="397"/>
    </location>
</feature>
<gene>
    <name evidence="4" type="ORF">EMH_0028260</name>
</gene>
<feature type="compositionally biased region" description="Polar residues" evidence="2">
    <location>
        <begin position="50"/>
        <end position="60"/>
    </location>
</feature>
<feature type="region of interest" description="Disordered" evidence="2">
    <location>
        <begin position="298"/>
        <end position="344"/>
    </location>
</feature>
<accession>U6KJM3</accession>
<proteinExistence type="predicted"/>
<dbReference type="OrthoDB" id="3863715at2759"/>
<evidence type="ECO:0000313" key="5">
    <source>
        <dbReference type="Proteomes" id="UP000030744"/>
    </source>
</evidence>
<name>U6KJM3_9EIME</name>
<reference evidence="4" key="2">
    <citation type="submission" date="2013-10" db="EMBL/GenBank/DDBJ databases">
        <authorList>
            <person name="Aslett M."/>
        </authorList>
    </citation>
    <scope>NUCLEOTIDE SEQUENCE [LARGE SCALE GENOMIC DNA]</scope>
    <source>
        <strain evidence="4">Houghton</strain>
    </source>
</reference>
<dbReference type="Pfam" id="PF00098">
    <property type="entry name" value="zf-CCHC"/>
    <property type="match status" value="2"/>
</dbReference>
<dbReference type="GO" id="GO:0008270">
    <property type="term" value="F:zinc ion binding"/>
    <property type="evidence" value="ECO:0007669"/>
    <property type="project" value="UniProtKB-KW"/>
</dbReference>
<feature type="compositionally biased region" description="Basic and acidic residues" evidence="2">
    <location>
        <begin position="317"/>
        <end position="328"/>
    </location>
</feature>